<evidence type="ECO:0000256" key="1">
    <source>
        <dbReference type="SAM" id="Phobius"/>
    </source>
</evidence>
<dbReference type="CDD" id="cd15787">
    <property type="entry name" value="YycH_N"/>
    <property type="match status" value="1"/>
</dbReference>
<dbReference type="InterPro" id="IPR009996">
    <property type="entry name" value="YycH"/>
</dbReference>
<evidence type="ECO:0000259" key="2">
    <source>
        <dbReference type="Pfam" id="PF07435"/>
    </source>
</evidence>
<keyword evidence="1" id="KW-1133">Transmembrane helix</keyword>
<comment type="caution">
    <text evidence="3">The sequence shown here is derived from an EMBL/GenBank/DDBJ whole genome shotgun (WGS) entry which is preliminary data.</text>
</comment>
<feature type="transmembrane region" description="Helical" evidence="1">
    <location>
        <begin position="9"/>
        <end position="29"/>
    </location>
</feature>
<dbReference type="eggNOG" id="COG4863">
    <property type="taxonomic scope" value="Bacteria"/>
</dbReference>
<sequence>MIRKIRSNWLPIVLTIAILVSLGLSFLIWTNPSRFGKEHDSSSSSSTSQLTSKTIADTFLPNQVVRNGKTGGQSLLYAKKSNLSSTVQAQVEKMAFGHITKISNGDDQRFLAVLNQKDALVLNYPSSITTSIFNETFKQSVNQKKISEIDQIVIPTNGSHEVYLLKDGSLTVYRVRIKGKPDYDKIKQVAKKSTERIKVDEQLLNKRVIIAFPKKTSVPVYSYMMTKTSDSSFTNALLDTSSSSSVSVHKKGSVTTYTDGSDKRMTINSKNGKATYENFLSRTDQVAENQFLTKSFKQLSKIGISLENIRYDEMSTKNREVTYRTYVEDFPIYNDRGYGTVNFKYSKSGKQTYHFSLYSLEVPIPNNSKQSIPSTEDVLSSLNNAGIKTADIQDMRIEYEWGNSRKSNSVINLKPAYYVKYQGKWSNYETLINNK</sequence>
<feature type="domain" description="Regulatory protein YycH" evidence="2">
    <location>
        <begin position="12"/>
        <end position="428"/>
    </location>
</feature>
<dbReference type="Gene3D" id="3.30.310.160">
    <property type="entry name" value="YycH protein, domain 2"/>
    <property type="match status" value="1"/>
</dbReference>
<evidence type="ECO:0000313" key="4">
    <source>
        <dbReference type="Proteomes" id="UP000051820"/>
    </source>
</evidence>
<dbReference type="AlphaFoldDB" id="A0A0R1W4D8"/>
<accession>A0A0R1W4D8</accession>
<dbReference type="RefSeq" id="WP_010621015.1">
    <property type="nucleotide sequence ID" value="NZ_AZGF01000006.1"/>
</dbReference>
<name>A0A0R1W4D8_9LACO</name>
<dbReference type="Proteomes" id="UP000051820">
    <property type="component" value="Unassembled WGS sequence"/>
</dbReference>
<dbReference type="InterPro" id="IPR042274">
    <property type="entry name" value="YycH/YycI_2"/>
</dbReference>
<keyword evidence="1" id="KW-0812">Transmembrane</keyword>
<dbReference type="Pfam" id="PF07435">
    <property type="entry name" value="YycH"/>
    <property type="match status" value="1"/>
</dbReference>
<dbReference type="EMBL" id="AZGF01000006">
    <property type="protein sequence ID" value="KRM12622.1"/>
    <property type="molecule type" value="Genomic_DNA"/>
</dbReference>
<dbReference type="PATRIC" id="fig|1423807.3.peg.2192"/>
<organism evidence="3 4">
    <name type="scientific">Paucilactobacillus suebicus DSM 5007 = KCTC 3549</name>
    <dbReference type="NCBI Taxonomy" id="1423807"/>
    <lineage>
        <taxon>Bacteria</taxon>
        <taxon>Bacillati</taxon>
        <taxon>Bacillota</taxon>
        <taxon>Bacilli</taxon>
        <taxon>Lactobacillales</taxon>
        <taxon>Lactobacillaceae</taxon>
        <taxon>Paucilactobacillus</taxon>
    </lineage>
</organism>
<keyword evidence="1" id="KW-0472">Membrane</keyword>
<proteinExistence type="predicted"/>
<dbReference type="STRING" id="1423807.FD16_GL002135"/>
<keyword evidence="4" id="KW-1185">Reference proteome</keyword>
<reference evidence="3 4" key="1">
    <citation type="journal article" date="2015" name="Genome Announc.">
        <title>Expanding the biotechnology potential of lactobacilli through comparative genomics of 213 strains and associated genera.</title>
        <authorList>
            <person name="Sun Z."/>
            <person name="Harris H.M."/>
            <person name="McCann A."/>
            <person name="Guo C."/>
            <person name="Argimon S."/>
            <person name="Zhang W."/>
            <person name="Yang X."/>
            <person name="Jeffery I.B."/>
            <person name="Cooney J.C."/>
            <person name="Kagawa T.F."/>
            <person name="Liu W."/>
            <person name="Song Y."/>
            <person name="Salvetti E."/>
            <person name="Wrobel A."/>
            <person name="Rasinkangas P."/>
            <person name="Parkhill J."/>
            <person name="Rea M.C."/>
            <person name="O'Sullivan O."/>
            <person name="Ritari J."/>
            <person name="Douillard F.P."/>
            <person name="Paul Ross R."/>
            <person name="Yang R."/>
            <person name="Briner A.E."/>
            <person name="Felis G.E."/>
            <person name="de Vos W.M."/>
            <person name="Barrangou R."/>
            <person name="Klaenhammer T.R."/>
            <person name="Caufield P.W."/>
            <person name="Cui Y."/>
            <person name="Zhang H."/>
            <person name="O'Toole P.W."/>
        </authorList>
    </citation>
    <scope>NUCLEOTIDE SEQUENCE [LARGE SCALE GENOMIC DNA]</scope>
    <source>
        <strain evidence="3 4">DSM 5007</strain>
    </source>
</reference>
<evidence type="ECO:0000313" key="3">
    <source>
        <dbReference type="EMBL" id="KRM12622.1"/>
    </source>
</evidence>
<protein>
    <submittedName>
        <fullName evidence="3">YycH family protein</fullName>
    </submittedName>
</protein>
<gene>
    <name evidence="3" type="ORF">FD16_GL002135</name>
</gene>